<feature type="coiled-coil region" evidence="1">
    <location>
        <begin position="56"/>
        <end position="83"/>
    </location>
</feature>
<dbReference type="AlphaFoldDB" id="A0A8X6NRJ6"/>
<name>A0A8X6NRJ6_NEPPI</name>
<keyword evidence="3" id="KW-1185">Reference proteome</keyword>
<reference evidence="2" key="1">
    <citation type="submission" date="2020-08" db="EMBL/GenBank/DDBJ databases">
        <title>Multicomponent nature underlies the extraordinary mechanical properties of spider dragline silk.</title>
        <authorList>
            <person name="Kono N."/>
            <person name="Nakamura H."/>
            <person name="Mori M."/>
            <person name="Yoshida Y."/>
            <person name="Ohtoshi R."/>
            <person name="Malay A.D."/>
            <person name="Moran D.A.P."/>
            <person name="Tomita M."/>
            <person name="Numata K."/>
            <person name="Arakawa K."/>
        </authorList>
    </citation>
    <scope>NUCLEOTIDE SEQUENCE</scope>
</reference>
<protein>
    <submittedName>
        <fullName evidence="2">Uncharacterized protein</fullName>
    </submittedName>
</protein>
<keyword evidence="1" id="KW-0175">Coiled coil</keyword>
<dbReference type="EMBL" id="BMAW01060977">
    <property type="protein sequence ID" value="GFT28980.1"/>
    <property type="molecule type" value="Genomic_DNA"/>
</dbReference>
<sequence>MTSVQNNRCHQQKSSVPLTSPWQHLGLQLIDRSTVPNEEEYPLANSERVGKEKKIASEAQAKLRSLTENVNSWNQTKNRYRSNPNQAQVLALDHVTLTISFPFAAREEIYPQNLAEPPHRMMQGGKNLNCPPSFFEAKWNVSRTMDSPDAAVGEPQILSSALVMALFFDCWTE</sequence>
<comment type="caution">
    <text evidence="2">The sequence shown here is derived from an EMBL/GenBank/DDBJ whole genome shotgun (WGS) entry which is preliminary data.</text>
</comment>
<gene>
    <name evidence="2" type="ORF">NPIL_241871</name>
</gene>
<accession>A0A8X6NRJ6</accession>
<dbReference type="Proteomes" id="UP000887013">
    <property type="component" value="Unassembled WGS sequence"/>
</dbReference>
<dbReference type="OrthoDB" id="6432922at2759"/>
<evidence type="ECO:0000313" key="2">
    <source>
        <dbReference type="EMBL" id="GFT28980.1"/>
    </source>
</evidence>
<evidence type="ECO:0000256" key="1">
    <source>
        <dbReference type="SAM" id="Coils"/>
    </source>
</evidence>
<evidence type="ECO:0000313" key="3">
    <source>
        <dbReference type="Proteomes" id="UP000887013"/>
    </source>
</evidence>
<organism evidence="2 3">
    <name type="scientific">Nephila pilipes</name>
    <name type="common">Giant wood spider</name>
    <name type="synonym">Nephila maculata</name>
    <dbReference type="NCBI Taxonomy" id="299642"/>
    <lineage>
        <taxon>Eukaryota</taxon>
        <taxon>Metazoa</taxon>
        <taxon>Ecdysozoa</taxon>
        <taxon>Arthropoda</taxon>
        <taxon>Chelicerata</taxon>
        <taxon>Arachnida</taxon>
        <taxon>Araneae</taxon>
        <taxon>Araneomorphae</taxon>
        <taxon>Entelegynae</taxon>
        <taxon>Araneoidea</taxon>
        <taxon>Nephilidae</taxon>
        <taxon>Nephila</taxon>
    </lineage>
</organism>
<proteinExistence type="predicted"/>